<protein>
    <recommendedName>
        <fullName evidence="1">Rhodanese domain-containing protein</fullName>
    </recommendedName>
</protein>
<dbReference type="SMART" id="SM00450">
    <property type="entry name" value="RHOD"/>
    <property type="match status" value="1"/>
</dbReference>
<dbReference type="KEGG" id="mvc:MSVAZ_2531"/>
<proteinExistence type="predicted"/>
<dbReference type="Pfam" id="PF00581">
    <property type="entry name" value="Rhodanese"/>
    <property type="match status" value="1"/>
</dbReference>
<keyword evidence="3" id="KW-1185">Reference proteome</keyword>
<dbReference type="HOGENOM" id="CLU_089574_1_0_2"/>
<dbReference type="RefSeq" id="WP_048121746.1">
    <property type="nucleotide sequence ID" value="NZ_CP009520.1"/>
</dbReference>
<name>A0A0E3Q7B5_9EURY</name>
<gene>
    <name evidence="2" type="ORF">MSVAZ_2531</name>
</gene>
<evidence type="ECO:0000259" key="1">
    <source>
        <dbReference type="PROSITE" id="PS50206"/>
    </source>
</evidence>
<dbReference type="CDD" id="cd00158">
    <property type="entry name" value="RHOD"/>
    <property type="match status" value="1"/>
</dbReference>
<dbReference type="EMBL" id="CP009520">
    <property type="protein sequence ID" value="AKB44800.1"/>
    <property type="molecule type" value="Genomic_DNA"/>
</dbReference>
<dbReference type="PANTHER" id="PTHR43031">
    <property type="entry name" value="FAD-DEPENDENT OXIDOREDUCTASE"/>
    <property type="match status" value="1"/>
</dbReference>
<dbReference type="PROSITE" id="PS50206">
    <property type="entry name" value="RHODANESE_3"/>
    <property type="match status" value="1"/>
</dbReference>
<accession>A0A0E3Q7B5</accession>
<dbReference type="Gene3D" id="3.40.250.10">
    <property type="entry name" value="Rhodanese-like domain"/>
    <property type="match status" value="1"/>
</dbReference>
<dbReference type="GeneID" id="24811023"/>
<dbReference type="PATRIC" id="fig|1434123.4.peg.3090"/>
<dbReference type="InterPro" id="IPR036873">
    <property type="entry name" value="Rhodanese-like_dom_sf"/>
</dbReference>
<sequence length="156" mass="17150">MNKGNLMHFGALIFLLLVALLIFSEQRKENTSGLENVSVQEAKEMIEKGDVFVLDVRTPDEFNSSHIKGATLIPVSNAFGSNLSSDRLLKARIDEVPQKKILVYCRTGRRSDTAGIMLVNAGYSQVYSMVGGINAWINAGYPVVSSEDKEAEDSHN</sequence>
<dbReference type="STRING" id="1434123.MSVAZ_2531"/>
<dbReference type="Proteomes" id="UP000033096">
    <property type="component" value="Chromosome"/>
</dbReference>
<dbReference type="InterPro" id="IPR050229">
    <property type="entry name" value="GlpE_sulfurtransferase"/>
</dbReference>
<feature type="domain" description="Rhodanese" evidence="1">
    <location>
        <begin position="47"/>
        <end position="145"/>
    </location>
</feature>
<evidence type="ECO:0000313" key="3">
    <source>
        <dbReference type="Proteomes" id="UP000033096"/>
    </source>
</evidence>
<dbReference type="PANTHER" id="PTHR43031:SF1">
    <property type="entry name" value="PYRIDINE NUCLEOTIDE-DISULPHIDE OXIDOREDUCTASE"/>
    <property type="match status" value="1"/>
</dbReference>
<organism evidence="2 3">
    <name type="scientific">Methanosarcina vacuolata Z-761</name>
    <dbReference type="NCBI Taxonomy" id="1434123"/>
    <lineage>
        <taxon>Archaea</taxon>
        <taxon>Methanobacteriati</taxon>
        <taxon>Methanobacteriota</taxon>
        <taxon>Stenosarchaea group</taxon>
        <taxon>Methanomicrobia</taxon>
        <taxon>Methanosarcinales</taxon>
        <taxon>Methanosarcinaceae</taxon>
        <taxon>Methanosarcina</taxon>
    </lineage>
</organism>
<dbReference type="SUPFAM" id="SSF52821">
    <property type="entry name" value="Rhodanese/Cell cycle control phosphatase"/>
    <property type="match status" value="1"/>
</dbReference>
<reference evidence="2 3" key="1">
    <citation type="submission" date="2014-07" db="EMBL/GenBank/DDBJ databases">
        <title>Methanogenic archaea and the global carbon cycle.</title>
        <authorList>
            <person name="Henriksen J.R."/>
            <person name="Luke J."/>
            <person name="Reinhart S."/>
            <person name="Benedict M.N."/>
            <person name="Youngblut N.D."/>
            <person name="Metcalf M.E."/>
            <person name="Whitaker R.J."/>
            <person name="Metcalf W.W."/>
        </authorList>
    </citation>
    <scope>NUCLEOTIDE SEQUENCE [LARGE SCALE GENOMIC DNA]</scope>
    <source>
        <strain evidence="2 3">Z-761</strain>
    </source>
</reference>
<evidence type="ECO:0000313" key="2">
    <source>
        <dbReference type="EMBL" id="AKB44800.1"/>
    </source>
</evidence>
<dbReference type="InterPro" id="IPR001763">
    <property type="entry name" value="Rhodanese-like_dom"/>
</dbReference>
<dbReference type="AlphaFoldDB" id="A0A0E3Q7B5"/>